<evidence type="ECO:0000313" key="2">
    <source>
        <dbReference type="EMBL" id="MEB5476358.1"/>
    </source>
</evidence>
<dbReference type="SMART" id="SM01118">
    <property type="entry name" value="CYTH"/>
    <property type="match status" value="1"/>
</dbReference>
<dbReference type="InterPro" id="IPR033469">
    <property type="entry name" value="CYTH-like_dom_sf"/>
</dbReference>
<evidence type="ECO:0000259" key="1">
    <source>
        <dbReference type="PROSITE" id="PS51707"/>
    </source>
</evidence>
<dbReference type="PROSITE" id="PS51707">
    <property type="entry name" value="CYTH"/>
    <property type="match status" value="1"/>
</dbReference>
<dbReference type="SUPFAM" id="SSF55154">
    <property type="entry name" value="CYTH-like phosphatases"/>
    <property type="match status" value="1"/>
</dbReference>
<protein>
    <submittedName>
        <fullName evidence="2">CYTH domain-containing protein</fullName>
    </submittedName>
</protein>
<dbReference type="Proteomes" id="UP001339883">
    <property type="component" value="Unassembled WGS sequence"/>
</dbReference>
<dbReference type="Pfam" id="PF01928">
    <property type="entry name" value="CYTH"/>
    <property type="match status" value="1"/>
</dbReference>
<comment type="caution">
    <text evidence="2">The sequence shown here is derived from an EMBL/GenBank/DDBJ whole genome shotgun (WGS) entry which is preliminary data.</text>
</comment>
<dbReference type="InterPro" id="IPR039013">
    <property type="entry name" value="YgiF"/>
</dbReference>
<feature type="domain" description="CYTH" evidence="1">
    <location>
        <begin position="1"/>
        <end position="204"/>
    </location>
</feature>
<name>A0ABU6DTZ4_9GAMM</name>
<dbReference type="Gene3D" id="2.40.320.10">
    <property type="entry name" value="Hypothetical Protein Pfu-838710-001"/>
    <property type="match status" value="1"/>
</dbReference>
<sequence>MHEVELKLQVPTHKRTIVKNAIQKLSPDAISLHAQYFDTPDFAFSKHYAALRLRKENQNWVQTLKAGNNTLSRYENEIDRGISEHAPKIALDLYKNDKKAQKLLSNIFSKDNKNKLLEIKFETIVERKFQILNHENTQVEVCLDIGSVGNEQYKKQEIYELEFELKHGNVQDLIELVQSWVKKYHIWLDVRSKAERGHLIARQLDASIAETFKIVSLDKKLSCHQASQHIVSHYIQQLLPNIAVIADQVAESKHFTTTQLCIENICHSLDLLSAYIPKSILDQSNILKDLNQMLLDFNHLYTLQHQTYTSTENYDFKNISRVLEKYKLDFSKAVTSPQFTLLILELLKFSLPTDEKKKDETPRFEKLLTEQYTQIKQQLCDKLETPLDPSLFGLIAQFQYYLNHSHKYLLAQQMDKSYFSEVYDLYKNHLLSKDIVLRNIKAIKTEQFFLLGWISAREDKIFKRYSKLMSKLKIK</sequence>
<accession>A0ABU6DTZ4</accession>
<dbReference type="PANTHER" id="PTHR39569:SF1">
    <property type="entry name" value="INORGANIC TRIPHOSPHATASE"/>
    <property type="match status" value="1"/>
</dbReference>
<dbReference type="EMBL" id="VTDN01000003">
    <property type="protein sequence ID" value="MEB5476358.1"/>
    <property type="molecule type" value="Genomic_DNA"/>
</dbReference>
<dbReference type="InterPro" id="IPR023577">
    <property type="entry name" value="CYTH_domain"/>
</dbReference>
<proteinExistence type="predicted"/>
<dbReference type="RefSeq" id="WP_325774874.1">
    <property type="nucleotide sequence ID" value="NZ_VTDN01000003.1"/>
</dbReference>
<keyword evidence="3" id="KW-1185">Reference proteome</keyword>
<dbReference type="PANTHER" id="PTHR39569">
    <property type="entry name" value="INORGANIC TRIPHOSPHATASE"/>
    <property type="match status" value="1"/>
</dbReference>
<gene>
    <name evidence="2" type="ORF">I2F25_04705</name>
</gene>
<reference evidence="2 3" key="1">
    <citation type="submission" date="2019-08" db="EMBL/GenBank/DDBJ databases">
        <title>Five species of Acinetobacter isolated from floral nectar and animal pollinators.</title>
        <authorList>
            <person name="Hendry T.A."/>
        </authorList>
    </citation>
    <scope>NUCLEOTIDE SEQUENCE [LARGE SCALE GENOMIC DNA]</scope>
    <source>
        <strain evidence="2 3">MD18.27</strain>
    </source>
</reference>
<evidence type="ECO:0000313" key="3">
    <source>
        <dbReference type="Proteomes" id="UP001339883"/>
    </source>
</evidence>
<organism evidence="2 3">
    <name type="scientific">Acinetobacter pollinis</name>
    <dbReference type="NCBI Taxonomy" id="2605270"/>
    <lineage>
        <taxon>Bacteria</taxon>
        <taxon>Pseudomonadati</taxon>
        <taxon>Pseudomonadota</taxon>
        <taxon>Gammaproteobacteria</taxon>
        <taxon>Moraxellales</taxon>
        <taxon>Moraxellaceae</taxon>
        <taxon>Acinetobacter</taxon>
    </lineage>
</organism>